<name>A0A1Q3AGI7_ZYGRO</name>
<feature type="compositionally biased region" description="Basic and acidic residues" evidence="1">
    <location>
        <begin position="135"/>
        <end position="148"/>
    </location>
</feature>
<evidence type="ECO:0000313" key="3">
    <source>
        <dbReference type="Proteomes" id="UP000187013"/>
    </source>
</evidence>
<organism evidence="2 3">
    <name type="scientific">Zygosaccharomyces rouxii</name>
    <dbReference type="NCBI Taxonomy" id="4956"/>
    <lineage>
        <taxon>Eukaryota</taxon>
        <taxon>Fungi</taxon>
        <taxon>Dikarya</taxon>
        <taxon>Ascomycota</taxon>
        <taxon>Saccharomycotina</taxon>
        <taxon>Saccharomycetes</taxon>
        <taxon>Saccharomycetales</taxon>
        <taxon>Saccharomycetaceae</taxon>
        <taxon>Zygosaccharomyces</taxon>
    </lineage>
</organism>
<comment type="caution">
    <text evidence="2">The sequence shown here is derived from an EMBL/GenBank/DDBJ whole genome shotgun (WGS) entry which is preliminary data.</text>
</comment>
<evidence type="ECO:0008006" key="4">
    <source>
        <dbReference type="Google" id="ProtNLM"/>
    </source>
</evidence>
<dbReference type="GO" id="GO:0008270">
    <property type="term" value="F:zinc ion binding"/>
    <property type="evidence" value="ECO:0007669"/>
    <property type="project" value="InterPro"/>
</dbReference>
<feature type="compositionally biased region" description="Polar residues" evidence="1">
    <location>
        <begin position="1"/>
        <end position="12"/>
    </location>
</feature>
<evidence type="ECO:0000256" key="1">
    <source>
        <dbReference type="SAM" id="MobiDB-lite"/>
    </source>
</evidence>
<dbReference type="Proteomes" id="UP000187013">
    <property type="component" value="Unassembled WGS sequence"/>
</dbReference>
<dbReference type="InterPro" id="IPR001138">
    <property type="entry name" value="Zn2Cys6_DnaBD"/>
</dbReference>
<dbReference type="CDD" id="cd00067">
    <property type="entry name" value="GAL4"/>
    <property type="match status" value="1"/>
</dbReference>
<dbReference type="OrthoDB" id="4036575at2759"/>
<reference evidence="2 3" key="1">
    <citation type="submission" date="2016-08" db="EMBL/GenBank/DDBJ databases">
        <title>Draft genome sequence of allopolyploid Zygosaccharomyces rouxii.</title>
        <authorList>
            <person name="Watanabe J."/>
            <person name="Uehara K."/>
            <person name="Mogi Y."/>
            <person name="Tsukioka Y."/>
        </authorList>
    </citation>
    <scope>NUCLEOTIDE SEQUENCE [LARGE SCALE GENOMIC DNA]</scope>
    <source>
        <strain evidence="2 3">NBRC 110957</strain>
    </source>
</reference>
<feature type="region of interest" description="Disordered" evidence="1">
    <location>
        <begin position="98"/>
        <end position="123"/>
    </location>
</feature>
<dbReference type="Gene3D" id="4.10.240.10">
    <property type="entry name" value="Zn(2)-C6 fungal-type DNA-binding domain"/>
    <property type="match status" value="1"/>
</dbReference>
<feature type="region of interest" description="Disordered" evidence="1">
    <location>
        <begin position="135"/>
        <end position="188"/>
    </location>
</feature>
<dbReference type="InterPro" id="IPR036864">
    <property type="entry name" value="Zn2-C6_fun-type_DNA-bd_sf"/>
</dbReference>
<accession>A0A1Q3AGI7</accession>
<gene>
    <name evidence="2" type="ORF">ZYGR_0AS02120</name>
</gene>
<protein>
    <recommendedName>
        <fullName evidence="4">Zn(2)-C6 fungal-type domain-containing protein</fullName>
    </recommendedName>
</protein>
<dbReference type="SUPFAM" id="SSF57701">
    <property type="entry name" value="Zn2/Cys6 DNA-binding domain"/>
    <property type="match status" value="1"/>
</dbReference>
<feature type="region of interest" description="Disordered" evidence="1">
    <location>
        <begin position="1"/>
        <end position="55"/>
    </location>
</feature>
<dbReference type="AlphaFoldDB" id="A0A1Q3AGI7"/>
<evidence type="ECO:0000313" key="2">
    <source>
        <dbReference type="EMBL" id="GAV54889.1"/>
    </source>
</evidence>
<sequence>MSTSIPVLNRNHSLPPLLLPASRPVTSGVGGSADSRQDPFSAGGNGKRSGSLDGLTQLAVKRARIDESASSNSFNDVSNSVPLPLLFASPIPLVGSSVPKSGSVSSVSSMSSGSSVSDSSTSSQVGFVFRDHGARSEANEDHVTEKKGNKLTPPPSAPSATRERNSPRSSASGPSSNSSSKRQRVGPSCDGCRLKKIKCDAHVEIILQDPRVLSQISNKLHQVISRDQLSEMDWKVDLSMIPMDSVLVKHIDKIVMFKPCTSCNKRRASLDGSQGPLDGKNDNVTGGGCVFSKGFTRADINVFVKICKRVGTKPVQEMTVEDYHEAGF</sequence>
<feature type="compositionally biased region" description="Low complexity" evidence="1">
    <location>
        <begin position="167"/>
        <end position="180"/>
    </location>
</feature>
<dbReference type="EMBL" id="BDGX01000045">
    <property type="protein sequence ID" value="GAV54889.1"/>
    <property type="molecule type" value="Genomic_DNA"/>
</dbReference>
<proteinExistence type="predicted"/>
<dbReference type="GO" id="GO:0000981">
    <property type="term" value="F:DNA-binding transcription factor activity, RNA polymerase II-specific"/>
    <property type="evidence" value="ECO:0007669"/>
    <property type="project" value="InterPro"/>
</dbReference>